<name>A0A0R2NBS8_9LACO</name>
<gene>
    <name evidence="2" type="ORF">IV88_GL001188</name>
</gene>
<dbReference type="Gene3D" id="3.40.710.10">
    <property type="entry name" value="DD-peptidase/beta-lactamase superfamily"/>
    <property type="match status" value="1"/>
</dbReference>
<dbReference type="InterPro" id="IPR012338">
    <property type="entry name" value="Beta-lactam/transpept-like"/>
</dbReference>
<evidence type="ECO:0000313" key="3">
    <source>
        <dbReference type="Proteomes" id="UP000051249"/>
    </source>
</evidence>
<evidence type="ECO:0000259" key="1">
    <source>
        <dbReference type="Pfam" id="PF00144"/>
    </source>
</evidence>
<keyword evidence="3" id="KW-1185">Reference proteome</keyword>
<protein>
    <submittedName>
        <fullName evidence="2">Penicillin-binding protein</fullName>
    </submittedName>
</protein>
<dbReference type="Proteomes" id="UP000051249">
    <property type="component" value="Unassembled WGS sequence"/>
</dbReference>
<sequence>MVWSLLSWNPFKRHLSEEELINKTSDTMKKYHLKGRVVLVDQHRNINLSIGIGLADFTNQIRNDNPAVVYPSASLQKSMTAAMMVQLINESQGSGQPLSQFTTIETWFPNLIGAETISLGNLLTQTSGIRDSDHEVDLGTTLSEDAAISATITRINKVGLKSKVFNYNNDNFILLAGIIRQITGDSYANNLQKRIIEPLELKHSFMWHAVPDNFIKSRSYEAISNDYQNETAVSDSLVSTIVGAGNMFTTPEDYYQFQIGLVNGKILNTADYGYLAHLESKSVTGYAGGFYFRNRNHVKNVYGSLVDNHFGNWMQMSSDNQKGIILFVNQTSVIKNGSRGDTIKQAGIEILRNL</sequence>
<comment type="caution">
    <text evidence="2">The sequence shown here is derived from an EMBL/GenBank/DDBJ whole genome shotgun (WGS) entry which is preliminary data.</text>
</comment>
<dbReference type="Pfam" id="PF00144">
    <property type="entry name" value="Beta-lactamase"/>
    <property type="match status" value="1"/>
</dbReference>
<dbReference type="EMBL" id="JQCQ01000039">
    <property type="protein sequence ID" value="KRO22258.1"/>
    <property type="molecule type" value="Genomic_DNA"/>
</dbReference>
<reference evidence="2 3" key="1">
    <citation type="journal article" date="2015" name="Genome Announc.">
        <title>Expanding the biotechnology potential of lactobacilli through comparative genomics of 213 strains and associated genera.</title>
        <authorList>
            <person name="Sun Z."/>
            <person name="Harris H.M."/>
            <person name="McCann A."/>
            <person name="Guo C."/>
            <person name="Argimon S."/>
            <person name="Zhang W."/>
            <person name="Yang X."/>
            <person name="Jeffery I.B."/>
            <person name="Cooney J.C."/>
            <person name="Kagawa T.F."/>
            <person name="Liu W."/>
            <person name="Song Y."/>
            <person name="Salvetti E."/>
            <person name="Wrobel A."/>
            <person name="Rasinkangas P."/>
            <person name="Parkhill J."/>
            <person name="Rea M.C."/>
            <person name="O'Sullivan O."/>
            <person name="Ritari J."/>
            <person name="Douillard F.P."/>
            <person name="Paul Ross R."/>
            <person name="Yang R."/>
            <person name="Briner A.E."/>
            <person name="Felis G.E."/>
            <person name="de Vos W.M."/>
            <person name="Barrangou R."/>
            <person name="Klaenhammer T.R."/>
            <person name="Caufield P.W."/>
            <person name="Cui Y."/>
            <person name="Zhang H."/>
            <person name="O'Toole P.W."/>
        </authorList>
    </citation>
    <scope>NUCLEOTIDE SEQUENCE [LARGE SCALE GENOMIC DNA]</scope>
    <source>
        <strain evidence="2 3">DSM 23026</strain>
    </source>
</reference>
<dbReference type="InterPro" id="IPR050491">
    <property type="entry name" value="AmpC-like"/>
</dbReference>
<dbReference type="InterPro" id="IPR001466">
    <property type="entry name" value="Beta-lactam-related"/>
</dbReference>
<dbReference type="AlphaFoldDB" id="A0A0R2NBS8"/>
<dbReference type="PANTHER" id="PTHR46825:SF9">
    <property type="entry name" value="BETA-LACTAMASE-RELATED DOMAIN-CONTAINING PROTEIN"/>
    <property type="match status" value="1"/>
</dbReference>
<dbReference type="OrthoDB" id="2157616at2"/>
<dbReference type="PATRIC" id="fig|480391.4.peg.1206"/>
<accession>A0A0R2NBS8</accession>
<dbReference type="PANTHER" id="PTHR46825">
    <property type="entry name" value="D-ALANYL-D-ALANINE-CARBOXYPEPTIDASE/ENDOPEPTIDASE AMPH"/>
    <property type="match status" value="1"/>
</dbReference>
<dbReference type="RefSeq" id="WP_057800373.1">
    <property type="nucleotide sequence ID" value="NZ_BJZZ01000040.1"/>
</dbReference>
<organism evidence="2 3">
    <name type="scientific">Pediococcus argentinicus</name>
    <dbReference type="NCBI Taxonomy" id="480391"/>
    <lineage>
        <taxon>Bacteria</taxon>
        <taxon>Bacillati</taxon>
        <taxon>Bacillota</taxon>
        <taxon>Bacilli</taxon>
        <taxon>Lactobacillales</taxon>
        <taxon>Lactobacillaceae</taxon>
        <taxon>Pediococcus</taxon>
    </lineage>
</organism>
<dbReference type="SUPFAM" id="SSF56601">
    <property type="entry name" value="beta-lactamase/transpeptidase-like"/>
    <property type="match status" value="1"/>
</dbReference>
<feature type="domain" description="Beta-lactamase-related" evidence="1">
    <location>
        <begin position="24"/>
        <end position="333"/>
    </location>
</feature>
<evidence type="ECO:0000313" key="2">
    <source>
        <dbReference type="EMBL" id="KRO22258.1"/>
    </source>
</evidence>
<proteinExistence type="predicted"/>